<sequence length="106" mass="11818">MHVLMCPATHHRALRSRSGSSGCMVQCTHRHIARSDTSADGIVRPGHGRDIWLQDVRSPYEQGMLPSPVGSIPPWRQLESKLAAAWFSAQPTAGVEWDFWEIVAEN</sequence>
<dbReference type="VEuPathDB" id="VectorBase:AMAM015458"/>
<evidence type="ECO:0000313" key="1">
    <source>
        <dbReference type="EnsemblMetazoa" id="AMAM015458-PA"/>
    </source>
</evidence>
<keyword evidence="2" id="KW-1185">Reference proteome</keyword>
<evidence type="ECO:0000313" key="2">
    <source>
        <dbReference type="Proteomes" id="UP000075901"/>
    </source>
</evidence>
<organism evidence="1 2">
    <name type="scientific">Anopheles maculatus</name>
    <dbReference type="NCBI Taxonomy" id="74869"/>
    <lineage>
        <taxon>Eukaryota</taxon>
        <taxon>Metazoa</taxon>
        <taxon>Ecdysozoa</taxon>
        <taxon>Arthropoda</taxon>
        <taxon>Hexapoda</taxon>
        <taxon>Insecta</taxon>
        <taxon>Pterygota</taxon>
        <taxon>Neoptera</taxon>
        <taxon>Endopterygota</taxon>
        <taxon>Diptera</taxon>
        <taxon>Nematocera</taxon>
        <taxon>Culicoidea</taxon>
        <taxon>Culicidae</taxon>
        <taxon>Anophelinae</taxon>
        <taxon>Anopheles</taxon>
        <taxon>Anopheles maculatus group</taxon>
    </lineage>
</organism>
<name>A0A182SXK3_9DIPT</name>
<reference evidence="2" key="1">
    <citation type="submission" date="2013-09" db="EMBL/GenBank/DDBJ databases">
        <title>The Genome Sequence of Anopheles maculatus species B.</title>
        <authorList>
            <consortium name="The Broad Institute Genomics Platform"/>
            <person name="Neafsey D.E."/>
            <person name="Besansky N."/>
            <person name="Howell P."/>
            <person name="Walton C."/>
            <person name="Young S.K."/>
            <person name="Zeng Q."/>
            <person name="Gargeya S."/>
            <person name="Fitzgerald M."/>
            <person name="Haas B."/>
            <person name="Abouelleil A."/>
            <person name="Allen A.W."/>
            <person name="Alvarado L."/>
            <person name="Arachchi H.M."/>
            <person name="Berlin A.M."/>
            <person name="Chapman S.B."/>
            <person name="Gainer-Dewar J."/>
            <person name="Goldberg J."/>
            <person name="Griggs A."/>
            <person name="Gujja S."/>
            <person name="Hansen M."/>
            <person name="Howarth C."/>
            <person name="Imamovic A."/>
            <person name="Ireland A."/>
            <person name="Larimer J."/>
            <person name="McCowan C."/>
            <person name="Murphy C."/>
            <person name="Pearson M."/>
            <person name="Poon T.W."/>
            <person name="Priest M."/>
            <person name="Roberts A."/>
            <person name="Saif S."/>
            <person name="Shea T."/>
            <person name="Sisk P."/>
            <person name="Sykes S."/>
            <person name="Wortman J."/>
            <person name="Nusbaum C."/>
            <person name="Birren B."/>
        </authorList>
    </citation>
    <scope>NUCLEOTIDE SEQUENCE [LARGE SCALE GENOMIC DNA]</scope>
    <source>
        <strain evidence="2">maculatus3</strain>
    </source>
</reference>
<dbReference type="EnsemblMetazoa" id="AMAM015458-RA">
    <property type="protein sequence ID" value="AMAM015458-PA"/>
    <property type="gene ID" value="AMAM015458"/>
</dbReference>
<proteinExistence type="predicted"/>
<protein>
    <submittedName>
        <fullName evidence="1">Uncharacterized protein</fullName>
    </submittedName>
</protein>
<reference evidence="1" key="2">
    <citation type="submission" date="2020-05" db="UniProtKB">
        <authorList>
            <consortium name="EnsemblMetazoa"/>
        </authorList>
    </citation>
    <scope>IDENTIFICATION</scope>
    <source>
        <strain evidence="1">maculatus3</strain>
    </source>
</reference>
<dbReference type="AlphaFoldDB" id="A0A182SXK3"/>
<accession>A0A182SXK3</accession>
<dbReference type="Proteomes" id="UP000075901">
    <property type="component" value="Unassembled WGS sequence"/>
</dbReference>